<dbReference type="InterPro" id="IPR013551">
    <property type="entry name" value="YicC-like_C"/>
</dbReference>
<evidence type="ECO:0000256" key="2">
    <source>
        <dbReference type="ARBA" id="ARBA00022722"/>
    </source>
</evidence>
<organism evidence="8 9">
    <name type="scientific">Mesosutterella porci</name>
    <dbReference type="NCBI Taxonomy" id="2915351"/>
    <lineage>
        <taxon>Bacteria</taxon>
        <taxon>Pseudomonadati</taxon>
        <taxon>Pseudomonadota</taxon>
        <taxon>Betaproteobacteria</taxon>
        <taxon>Burkholderiales</taxon>
        <taxon>Sutterellaceae</taxon>
        <taxon>Mesosutterella</taxon>
    </lineage>
</organism>
<evidence type="ECO:0000259" key="7">
    <source>
        <dbReference type="Pfam" id="PF08340"/>
    </source>
</evidence>
<dbReference type="RefSeq" id="WP_237979616.1">
    <property type="nucleotide sequence ID" value="NZ_JAKNCT010000011.1"/>
</dbReference>
<evidence type="ECO:0000256" key="1">
    <source>
        <dbReference type="ARBA" id="ARBA00001968"/>
    </source>
</evidence>
<name>A0ABS9MSK7_9BURK</name>
<dbReference type="Pfam" id="PF03755">
    <property type="entry name" value="YicC-like_N"/>
    <property type="match status" value="1"/>
</dbReference>
<evidence type="ECO:0000313" key="9">
    <source>
        <dbReference type="Proteomes" id="UP001297600"/>
    </source>
</evidence>
<keyword evidence="3" id="KW-0255">Endonuclease</keyword>
<dbReference type="Pfam" id="PF08340">
    <property type="entry name" value="YicC-like_C"/>
    <property type="match status" value="1"/>
</dbReference>
<comment type="caution">
    <text evidence="8">The sequence shown here is derived from an EMBL/GenBank/DDBJ whole genome shotgun (WGS) entry which is preliminary data.</text>
</comment>
<dbReference type="NCBIfam" id="TIGR00255">
    <property type="entry name" value="YicC/YloC family endoribonuclease"/>
    <property type="match status" value="1"/>
</dbReference>
<keyword evidence="9" id="KW-1185">Reference proteome</keyword>
<dbReference type="InterPro" id="IPR005229">
    <property type="entry name" value="YicC/YloC-like"/>
</dbReference>
<evidence type="ECO:0000313" key="8">
    <source>
        <dbReference type="EMBL" id="MCG5031589.1"/>
    </source>
</evidence>
<reference evidence="8 9" key="1">
    <citation type="submission" date="2022-02" db="EMBL/GenBank/DDBJ databases">
        <title>Mesosutterella porci, a novel member of the family Sutterellaceae from pig feces.</title>
        <authorList>
            <person name="Wylensek D."/>
            <person name="Clavel T."/>
        </authorList>
    </citation>
    <scope>NUCLEOTIDE SEQUENCE [LARGE SCALE GENOMIC DNA]</scope>
    <source>
        <strain evidence="9">oilRF-744-wt-GAM-9</strain>
    </source>
</reference>
<feature type="domain" description="Endoribonuclease YicC-like N-terminal" evidence="6">
    <location>
        <begin position="4"/>
        <end position="155"/>
    </location>
</feature>
<comment type="similarity">
    <text evidence="5">Belongs to the YicC/YloC family.</text>
</comment>
<evidence type="ECO:0000259" key="6">
    <source>
        <dbReference type="Pfam" id="PF03755"/>
    </source>
</evidence>
<proteinExistence type="inferred from homology"/>
<comment type="cofactor">
    <cofactor evidence="1">
        <name>a divalent metal cation</name>
        <dbReference type="ChEBI" id="CHEBI:60240"/>
    </cofactor>
</comment>
<dbReference type="Proteomes" id="UP001297600">
    <property type="component" value="Unassembled WGS sequence"/>
</dbReference>
<dbReference type="EMBL" id="JAKNCT010000011">
    <property type="protein sequence ID" value="MCG5031589.1"/>
    <property type="molecule type" value="Genomic_DNA"/>
</dbReference>
<dbReference type="PANTHER" id="PTHR30636">
    <property type="entry name" value="UPF0701 PROTEIN YICC"/>
    <property type="match status" value="1"/>
</dbReference>
<evidence type="ECO:0000256" key="3">
    <source>
        <dbReference type="ARBA" id="ARBA00022759"/>
    </source>
</evidence>
<dbReference type="PANTHER" id="PTHR30636:SF3">
    <property type="entry name" value="UPF0701 PROTEIN YICC"/>
    <property type="match status" value="1"/>
</dbReference>
<accession>A0ABS9MSK7</accession>
<keyword evidence="2" id="KW-0540">Nuclease</keyword>
<sequence length="300" mass="33043">MAAVSSMTGYATVQAPSPAGLLTIELRSVNFRFLDLALKLPDELRQLEGPIREAIGTRVHRGKMECRISLKSSEAADSVRLNPVAAARLRALQDPVLESFPEAEKLSVFQILNYPGVLAVPEINAEQLSRDVLSAVGSALESFTASRAREGAALAKVLLGYCDTVEKITRSIAARVPDILKNMNDKLEERMQEALGRSLSEASSLTKEEVNERIKSELTLYALRMDVAEEINRLITHTNEVRRVLSAGGPVGRRLDFLMQELNREANTLGSKAVAIEMTNASLDLKTTIEKMREQIQNLE</sequence>
<evidence type="ECO:0000256" key="4">
    <source>
        <dbReference type="ARBA" id="ARBA00022801"/>
    </source>
</evidence>
<gene>
    <name evidence="8" type="ORF">MAF45_09060</name>
</gene>
<protein>
    <submittedName>
        <fullName evidence="8">YicC family protein</fullName>
    </submittedName>
</protein>
<feature type="domain" description="Endoribonuclease YicC-like C-terminal" evidence="7">
    <location>
        <begin position="174"/>
        <end position="300"/>
    </location>
</feature>
<dbReference type="InterPro" id="IPR013527">
    <property type="entry name" value="YicC-like_N"/>
</dbReference>
<evidence type="ECO:0000256" key="5">
    <source>
        <dbReference type="ARBA" id="ARBA00035648"/>
    </source>
</evidence>
<keyword evidence="4" id="KW-0378">Hydrolase</keyword>